<reference evidence="1 2" key="1">
    <citation type="journal article" date="2022" name="New Phytol.">
        <title>Ecological generalism drives hyperdiversity of secondary metabolite gene clusters in xylarialean endophytes.</title>
        <authorList>
            <person name="Franco M.E.E."/>
            <person name="Wisecaver J.H."/>
            <person name="Arnold A.E."/>
            <person name="Ju Y.M."/>
            <person name="Slot J.C."/>
            <person name="Ahrendt S."/>
            <person name="Moore L.P."/>
            <person name="Eastman K.E."/>
            <person name="Scott K."/>
            <person name="Konkel Z."/>
            <person name="Mondo S.J."/>
            <person name="Kuo A."/>
            <person name="Hayes R.D."/>
            <person name="Haridas S."/>
            <person name="Andreopoulos B."/>
            <person name="Riley R."/>
            <person name="LaButti K."/>
            <person name="Pangilinan J."/>
            <person name="Lipzen A."/>
            <person name="Amirebrahimi M."/>
            <person name="Yan J."/>
            <person name="Adam C."/>
            <person name="Keymanesh K."/>
            <person name="Ng V."/>
            <person name="Louie K."/>
            <person name="Northen T."/>
            <person name="Drula E."/>
            <person name="Henrissat B."/>
            <person name="Hsieh H.M."/>
            <person name="Youens-Clark K."/>
            <person name="Lutzoni F."/>
            <person name="Miadlikowska J."/>
            <person name="Eastwood D.C."/>
            <person name="Hamelin R.C."/>
            <person name="Grigoriev I.V."/>
            <person name="U'Ren J.M."/>
        </authorList>
    </citation>
    <scope>NUCLEOTIDE SEQUENCE [LARGE SCALE GENOMIC DNA]</scope>
    <source>
        <strain evidence="1 2">CBS 119005</strain>
    </source>
</reference>
<gene>
    <name evidence="1" type="ORF">F4820DRAFT_217897</name>
</gene>
<evidence type="ECO:0000313" key="1">
    <source>
        <dbReference type="EMBL" id="KAI4870565.1"/>
    </source>
</evidence>
<sequence>MEYRVTAMKQLREARVNDDDWTGLADPAERRRRQNRLHQRAWRRKKAAQDSNDQRQSKETVQPRDHRWTSGTGPSADDLLGQGVTDPITAHPSIPFDLYEHLKPFSYWEGLALQLGSLDISKRVPGHSHSNPSQCLHLEHEPKDDARGHTKLIPPMIPYLNSDNRPSEIDPKFTFPLSADHRLLMLVQYNVLRACLTNMFILSILGRIPLECGAALSIKDLPSSPDSIPPSLQATKLQEQITHDVWVDIFPWASMRDNLLLNRGKFDEDDLCVDVMGGLYEGFNEVETRGLIVWGEPWSETGWEVSEGFAVKWSFLLRGCHTLVEATNRWREARGEERLIIDV</sequence>
<protein>
    <submittedName>
        <fullName evidence="1">Uncharacterized protein</fullName>
    </submittedName>
</protein>
<keyword evidence="2" id="KW-1185">Reference proteome</keyword>
<name>A0ACB9ZFH5_9PEZI</name>
<evidence type="ECO:0000313" key="2">
    <source>
        <dbReference type="Proteomes" id="UP001497700"/>
    </source>
</evidence>
<proteinExistence type="predicted"/>
<organism evidence="1 2">
    <name type="scientific">Hypoxylon rubiginosum</name>
    <dbReference type="NCBI Taxonomy" id="110542"/>
    <lineage>
        <taxon>Eukaryota</taxon>
        <taxon>Fungi</taxon>
        <taxon>Dikarya</taxon>
        <taxon>Ascomycota</taxon>
        <taxon>Pezizomycotina</taxon>
        <taxon>Sordariomycetes</taxon>
        <taxon>Xylariomycetidae</taxon>
        <taxon>Xylariales</taxon>
        <taxon>Hypoxylaceae</taxon>
        <taxon>Hypoxylon</taxon>
    </lineage>
</organism>
<dbReference type="Proteomes" id="UP001497700">
    <property type="component" value="Unassembled WGS sequence"/>
</dbReference>
<comment type="caution">
    <text evidence="1">The sequence shown here is derived from an EMBL/GenBank/DDBJ whole genome shotgun (WGS) entry which is preliminary data.</text>
</comment>
<accession>A0ACB9ZFH5</accession>
<dbReference type="EMBL" id="MU393423">
    <property type="protein sequence ID" value="KAI4870565.1"/>
    <property type="molecule type" value="Genomic_DNA"/>
</dbReference>